<feature type="compositionally biased region" description="Basic and acidic residues" evidence="1">
    <location>
        <begin position="395"/>
        <end position="406"/>
    </location>
</feature>
<sequence length="406" mass="45568">MSNNTIHRIVEPKKCYCEPSFQQKGSECNPAGCKTISVLIIVGFLIPLCICIYRFKQMKGRKDSRWSILSLTLLTITCLARIIRSILTLLEEDDFIIMGLLFLLPLGILICSFFNTLYVWVKIIYHINFSKLVTKIFPFLGKIFLGSQVILMILLIVACFAGWQYSSSNIILLVFLVYGGVSAVIFTKMIWDEYKDLSSKDCGVFSAANHQRIKKIFKLSITAIFVTFFTFGLTIWSFVVNGVLTIPHAIAFNFIGRAIEIAWISVMLVILAPQLQTWDQNSNRTAGNKESINFDSLSDSSIDIENDPEDNIDNNTLNTNSNNNSSPLQTQPQPQTQPLQQTLAPPKPETSPQIDNSKNGASPTVVTVVSTASVNLPVNNNNNNNHHRLNTQQDQYKDSENIKKSN</sequence>
<protein>
    <recommendedName>
        <fullName evidence="5">THH1/TOM1/TOM3 domain-containing protein</fullName>
    </recommendedName>
</protein>
<feature type="transmembrane region" description="Helical" evidence="2">
    <location>
        <begin position="142"/>
        <end position="164"/>
    </location>
</feature>
<evidence type="ECO:0008006" key="5">
    <source>
        <dbReference type="Google" id="ProtNLM"/>
    </source>
</evidence>
<dbReference type="OMA" id="FNTLYVW"/>
<dbReference type="GeneID" id="10506309"/>
<evidence type="ECO:0000256" key="2">
    <source>
        <dbReference type="SAM" id="Phobius"/>
    </source>
</evidence>
<feature type="transmembrane region" description="Helical" evidence="2">
    <location>
        <begin position="170"/>
        <end position="191"/>
    </location>
</feature>
<reference evidence="4" key="1">
    <citation type="journal article" date="2011" name="Genome Biol.">
        <title>Comparative genomics of the social amoebae Dictyostelium discoideum and Dictyostelium purpureum.</title>
        <authorList>
            <consortium name="US DOE Joint Genome Institute (JGI-PGF)"/>
            <person name="Sucgang R."/>
            <person name="Kuo A."/>
            <person name="Tian X."/>
            <person name="Salerno W."/>
            <person name="Parikh A."/>
            <person name="Feasley C.L."/>
            <person name="Dalin E."/>
            <person name="Tu H."/>
            <person name="Huang E."/>
            <person name="Barry K."/>
            <person name="Lindquist E."/>
            <person name="Shapiro H."/>
            <person name="Bruce D."/>
            <person name="Schmutz J."/>
            <person name="Salamov A."/>
            <person name="Fey P."/>
            <person name="Gaudet P."/>
            <person name="Anjard C."/>
            <person name="Babu M.M."/>
            <person name="Basu S."/>
            <person name="Bushmanova Y."/>
            <person name="van der Wel H."/>
            <person name="Katoh-Kurasawa M."/>
            <person name="Dinh C."/>
            <person name="Coutinho P.M."/>
            <person name="Saito T."/>
            <person name="Elias M."/>
            <person name="Schaap P."/>
            <person name="Kay R.R."/>
            <person name="Henrissat B."/>
            <person name="Eichinger L."/>
            <person name="Rivero F."/>
            <person name="Putnam N.H."/>
            <person name="West C.M."/>
            <person name="Loomis W.F."/>
            <person name="Chisholm R.L."/>
            <person name="Shaulsky G."/>
            <person name="Strassmann J.E."/>
            <person name="Queller D.C."/>
            <person name="Kuspa A."/>
            <person name="Grigoriev I.V."/>
        </authorList>
    </citation>
    <scope>NUCLEOTIDE SEQUENCE [LARGE SCALE GENOMIC DNA]</scope>
    <source>
        <strain evidence="4">QSDP1</strain>
    </source>
</reference>
<gene>
    <name evidence="3" type="ORF">DICPUDRAFT_58914</name>
</gene>
<evidence type="ECO:0000313" key="4">
    <source>
        <dbReference type="Proteomes" id="UP000001064"/>
    </source>
</evidence>
<feature type="transmembrane region" description="Helical" evidence="2">
    <location>
        <begin position="95"/>
        <end position="121"/>
    </location>
</feature>
<dbReference type="EMBL" id="GL871461">
    <property type="protein sequence ID" value="EGC29241.1"/>
    <property type="molecule type" value="Genomic_DNA"/>
</dbReference>
<evidence type="ECO:0000313" key="3">
    <source>
        <dbReference type="EMBL" id="EGC29241.1"/>
    </source>
</evidence>
<dbReference type="InParanoid" id="F1A3J0"/>
<feature type="transmembrane region" description="Helical" evidence="2">
    <location>
        <begin position="36"/>
        <end position="54"/>
    </location>
</feature>
<accession>F1A3J0</accession>
<feature type="transmembrane region" description="Helical" evidence="2">
    <location>
        <begin position="66"/>
        <end position="83"/>
    </location>
</feature>
<dbReference type="OrthoDB" id="17797at2759"/>
<feature type="compositionally biased region" description="Acidic residues" evidence="1">
    <location>
        <begin position="302"/>
        <end position="312"/>
    </location>
</feature>
<dbReference type="AlphaFoldDB" id="F1A3J0"/>
<feature type="transmembrane region" description="Helical" evidence="2">
    <location>
        <begin position="216"/>
        <end position="238"/>
    </location>
</feature>
<name>F1A3J0_DICPU</name>
<feature type="region of interest" description="Disordered" evidence="1">
    <location>
        <begin position="297"/>
        <end position="361"/>
    </location>
</feature>
<dbReference type="FunCoup" id="F1A3J0">
    <property type="interactions" value="742"/>
</dbReference>
<dbReference type="KEGG" id="dpp:DICPUDRAFT_58914"/>
<dbReference type="RefSeq" id="XP_003294233.1">
    <property type="nucleotide sequence ID" value="XM_003294185.1"/>
</dbReference>
<keyword evidence="4" id="KW-1185">Reference proteome</keyword>
<keyword evidence="2" id="KW-1133">Transmembrane helix</keyword>
<keyword evidence="2" id="KW-0472">Membrane</keyword>
<feature type="transmembrane region" description="Helical" evidence="2">
    <location>
        <begin position="250"/>
        <end position="272"/>
    </location>
</feature>
<feature type="region of interest" description="Disordered" evidence="1">
    <location>
        <begin position="375"/>
        <end position="406"/>
    </location>
</feature>
<feature type="compositionally biased region" description="Low complexity" evidence="1">
    <location>
        <begin position="375"/>
        <end position="384"/>
    </location>
</feature>
<feature type="compositionally biased region" description="Polar residues" evidence="1">
    <location>
        <begin position="350"/>
        <end position="360"/>
    </location>
</feature>
<organism evidence="3 4">
    <name type="scientific">Dictyostelium purpureum</name>
    <name type="common">Slime mold</name>
    <dbReference type="NCBI Taxonomy" id="5786"/>
    <lineage>
        <taxon>Eukaryota</taxon>
        <taxon>Amoebozoa</taxon>
        <taxon>Evosea</taxon>
        <taxon>Eumycetozoa</taxon>
        <taxon>Dictyostelia</taxon>
        <taxon>Dictyosteliales</taxon>
        <taxon>Dictyosteliaceae</taxon>
        <taxon>Dictyostelium</taxon>
    </lineage>
</organism>
<evidence type="ECO:0000256" key="1">
    <source>
        <dbReference type="SAM" id="MobiDB-lite"/>
    </source>
</evidence>
<feature type="compositionally biased region" description="Low complexity" evidence="1">
    <location>
        <begin position="313"/>
        <end position="343"/>
    </location>
</feature>
<dbReference type="eggNOG" id="ENOG502R2I7">
    <property type="taxonomic scope" value="Eukaryota"/>
</dbReference>
<keyword evidence="2" id="KW-0812">Transmembrane</keyword>
<dbReference type="Proteomes" id="UP000001064">
    <property type="component" value="Unassembled WGS sequence"/>
</dbReference>
<dbReference type="VEuPathDB" id="AmoebaDB:DICPUDRAFT_58914"/>
<proteinExistence type="predicted"/>